<organism evidence="3 4">
    <name type="scientific">Bradyrhizobium betae</name>
    <dbReference type="NCBI Taxonomy" id="244734"/>
    <lineage>
        <taxon>Bacteria</taxon>
        <taxon>Pseudomonadati</taxon>
        <taxon>Pseudomonadota</taxon>
        <taxon>Alphaproteobacteria</taxon>
        <taxon>Hyphomicrobiales</taxon>
        <taxon>Nitrobacteraceae</taxon>
        <taxon>Bradyrhizobium</taxon>
    </lineage>
</organism>
<dbReference type="AlphaFoldDB" id="A0A5P6P8F2"/>
<evidence type="ECO:0000313" key="4">
    <source>
        <dbReference type="Proteomes" id="UP000325641"/>
    </source>
</evidence>
<sequence length="115" mass="12956">MRPKLKSRRLGPNTACEYRYTLPALADLDSILTYISATSPQGAERVQRRIRDVIALLLVQPEIGLRTDDPDIRRLTTTPHPFLIFFEIGNQEIIIHAIRHGARDPGGMPCARDPV</sequence>
<dbReference type="EMBL" id="CP044543">
    <property type="protein sequence ID" value="QFI74659.1"/>
    <property type="molecule type" value="Genomic_DNA"/>
</dbReference>
<keyword evidence="2" id="KW-1277">Toxin-antitoxin system</keyword>
<evidence type="ECO:0000256" key="2">
    <source>
        <dbReference type="ARBA" id="ARBA00022649"/>
    </source>
</evidence>
<dbReference type="OrthoDB" id="595470at2"/>
<dbReference type="InterPro" id="IPR007712">
    <property type="entry name" value="RelE/ParE_toxin"/>
</dbReference>
<dbReference type="Proteomes" id="UP000325641">
    <property type="component" value="Chromosome"/>
</dbReference>
<dbReference type="PANTHER" id="PTHR33755">
    <property type="entry name" value="TOXIN PARE1-RELATED"/>
    <property type="match status" value="1"/>
</dbReference>
<dbReference type="Gene3D" id="3.30.2310.20">
    <property type="entry name" value="RelE-like"/>
    <property type="match status" value="1"/>
</dbReference>
<comment type="similarity">
    <text evidence="1">Belongs to the RelE toxin family.</text>
</comment>
<evidence type="ECO:0000313" key="3">
    <source>
        <dbReference type="EMBL" id="QFI74659.1"/>
    </source>
</evidence>
<reference evidence="4" key="1">
    <citation type="submission" date="2019-10" db="EMBL/GenBank/DDBJ databases">
        <title>Complete Genome Sequence of Bradyrhizobium betae type strain PL7HG1T.</title>
        <authorList>
            <person name="Bromfield E.S.P."/>
            <person name="Cloutier S."/>
        </authorList>
    </citation>
    <scope>NUCLEOTIDE SEQUENCE [LARGE SCALE GENOMIC DNA]</scope>
    <source>
        <strain evidence="4">PL7HG1</strain>
    </source>
</reference>
<dbReference type="Pfam" id="PF05016">
    <property type="entry name" value="ParE_toxin"/>
    <property type="match status" value="1"/>
</dbReference>
<dbReference type="InterPro" id="IPR051803">
    <property type="entry name" value="TA_system_RelE-like_toxin"/>
</dbReference>
<name>A0A5P6P8F2_9BRAD</name>
<dbReference type="InterPro" id="IPR035093">
    <property type="entry name" value="RelE/ParE_toxin_dom_sf"/>
</dbReference>
<accession>A0A5P6P8F2</accession>
<protein>
    <submittedName>
        <fullName evidence="3">Type II toxin-antitoxin system RelE/ParE family toxin</fullName>
    </submittedName>
</protein>
<proteinExistence type="inferred from homology"/>
<evidence type="ECO:0000256" key="1">
    <source>
        <dbReference type="ARBA" id="ARBA00006226"/>
    </source>
</evidence>
<gene>
    <name evidence="3" type="ORF">F8237_20955</name>
</gene>
<dbReference type="KEGG" id="bbet:F8237_20955"/>